<gene>
    <name evidence="13" type="ORF">SCARUB_02013</name>
</gene>
<comment type="caution">
    <text evidence="13">The sequence shown here is derived from an EMBL/GenBank/DDBJ whole genome shotgun (WGS) entry which is preliminary data.</text>
</comment>
<dbReference type="EMBL" id="MAYW01000046">
    <property type="protein sequence ID" value="ODS32854.1"/>
    <property type="molecule type" value="Genomic_DNA"/>
</dbReference>
<dbReference type="InterPro" id="IPR006070">
    <property type="entry name" value="Sua5-like_dom"/>
</dbReference>
<keyword evidence="5" id="KW-0808">Transferase</keyword>
<dbReference type="EC" id="2.7.7.87" evidence="3"/>
<dbReference type="GO" id="GO:0005524">
    <property type="term" value="F:ATP binding"/>
    <property type="evidence" value="ECO:0007669"/>
    <property type="project" value="UniProtKB-KW"/>
</dbReference>
<dbReference type="GO" id="GO:0003725">
    <property type="term" value="F:double-stranded RNA binding"/>
    <property type="evidence" value="ECO:0007669"/>
    <property type="project" value="InterPro"/>
</dbReference>
<evidence type="ECO:0000313" key="14">
    <source>
        <dbReference type="Proteomes" id="UP000094056"/>
    </source>
</evidence>
<evidence type="ECO:0000256" key="10">
    <source>
        <dbReference type="ARBA" id="ARBA00029774"/>
    </source>
</evidence>
<comment type="subcellular location">
    <subcellularLocation>
        <location evidence="1">Cytoplasm</location>
    </subcellularLocation>
</comment>
<dbReference type="PANTHER" id="PTHR17490">
    <property type="entry name" value="SUA5"/>
    <property type="match status" value="1"/>
</dbReference>
<keyword evidence="7" id="KW-0548">Nucleotidyltransferase</keyword>
<dbReference type="NCBIfam" id="TIGR00057">
    <property type="entry name" value="L-threonylcarbamoyladenylate synthase"/>
    <property type="match status" value="1"/>
</dbReference>
<keyword evidence="8" id="KW-0547">Nucleotide-binding</keyword>
<dbReference type="AlphaFoldDB" id="A0A1E3XD11"/>
<evidence type="ECO:0000256" key="4">
    <source>
        <dbReference type="ARBA" id="ARBA00022490"/>
    </source>
</evidence>
<dbReference type="Gene3D" id="3.90.870.10">
    <property type="entry name" value="DHBP synthase"/>
    <property type="match status" value="1"/>
</dbReference>
<dbReference type="PANTHER" id="PTHR17490:SF16">
    <property type="entry name" value="THREONYLCARBAMOYL-AMP SYNTHASE"/>
    <property type="match status" value="1"/>
</dbReference>
<proteinExistence type="inferred from homology"/>
<comment type="catalytic activity">
    <reaction evidence="11">
        <text>L-threonine + hydrogencarbonate + ATP = L-threonylcarbamoyladenylate + diphosphate + H2O</text>
        <dbReference type="Rhea" id="RHEA:36407"/>
        <dbReference type="ChEBI" id="CHEBI:15377"/>
        <dbReference type="ChEBI" id="CHEBI:17544"/>
        <dbReference type="ChEBI" id="CHEBI:30616"/>
        <dbReference type="ChEBI" id="CHEBI:33019"/>
        <dbReference type="ChEBI" id="CHEBI:57926"/>
        <dbReference type="ChEBI" id="CHEBI:73682"/>
        <dbReference type="EC" id="2.7.7.87"/>
    </reaction>
</comment>
<evidence type="ECO:0000256" key="5">
    <source>
        <dbReference type="ARBA" id="ARBA00022679"/>
    </source>
</evidence>
<comment type="similarity">
    <text evidence="2">Belongs to the SUA5 family.</text>
</comment>
<accession>A0A1E3XD11</accession>
<dbReference type="InterPro" id="IPR050156">
    <property type="entry name" value="TC-AMP_synthase_SUA5"/>
</dbReference>
<keyword evidence="4" id="KW-0963">Cytoplasm</keyword>
<evidence type="ECO:0000256" key="7">
    <source>
        <dbReference type="ARBA" id="ARBA00022695"/>
    </source>
</evidence>
<evidence type="ECO:0000256" key="1">
    <source>
        <dbReference type="ARBA" id="ARBA00004496"/>
    </source>
</evidence>
<evidence type="ECO:0000313" key="13">
    <source>
        <dbReference type="EMBL" id="ODS32854.1"/>
    </source>
</evidence>
<sequence length="210" mass="23070">MTAKILIVKNSVLYQENIRNAAQALLSGKIVAFPTETVYGLGVNANDYTAIDNLYSLKQRPENKKLSIMIAEPDDVTKYVKDVPPIAKKLIESFWPGPLTMVFVLSDNNTVGIRNSSNHVVRDLIKCANVDIASSSANITGRPPATDAQQVISDFGDKIDIVLDDGQAEAGKPSTVVKILDNTFEIIRHGVIEEERLNRCLNEDCLSIRS</sequence>
<evidence type="ECO:0000259" key="12">
    <source>
        <dbReference type="PROSITE" id="PS51163"/>
    </source>
</evidence>
<keyword evidence="6" id="KW-0819">tRNA processing</keyword>
<dbReference type="GO" id="GO:0008033">
    <property type="term" value="P:tRNA processing"/>
    <property type="evidence" value="ECO:0007669"/>
    <property type="project" value="UniProtKB-KW"/>
</dbReference>
<dbReference type="Pfam" id="PF01300">
    <property type="entry name" value="Sua5_yciO_yrdC"/>
    <property type="match status" value="1"/>
</dbReference>
<evidence type="ECO:0000256" key="9">
    <source>
        <dbReference type="ARBA" id="ARBA00022840"/>
    </source>
</evidence>
<dbReference type="PATRIC" id="fig|1872076.5.peg.2370"/>
<evidence type="ECO:0000256" key="6">
    <source>
        <dbReference type="ARBA" id="ARBA00022694"/>
    </source>
</evidence>
<evidence type="ECO:0000256" key="2">
    <source>
        <dbReference type="ARBA" id="ARBA00007663"/>
    </source>
</evidence>
<dbReference type="GO" id="GO:0000049">
    <property type="term" value="F:tRNA binding"/>
    <property type="evidence" value="ECO:0007669"/>
    <property type="project" value="TreeGrafter"/>
</dbReference>
<organism evidence="13 14">
    <name type="scientific">Candidatus Scalindua rubra</name>
    <dbReference type="NCBI Taxonomy" id="1872076"/>
    <lineage>
        <taxon>Bacteria</taxon>
        <taxon>Pseudomonadati</taxon>
        <taxon>Planctomycetota</taxon>
        <taxon>Candidatus Brocadiia</taxon>
        <taxon>Candidatus Brocadiales</taxon>
        <taxon>Candidatus Scalinduaceae</taxon>
        <taxon>Candidatus Scalindua</taxon>
    </lineage>
</organism>
<reference evidence="13 14" key="1">
    <citation type="submission" date="2016-07" db="EMBL/GenBank/DDBJ databases">
        <title>Draft genome of Scalindua rubra, obtained from a brine-seawater interface in the Red Sea, sheds light on salt adaptation in anammox bacteria.</title>
        <authorList>
            <person name="Speth D.R."/>
            <person name="Lagkouvardos I."/>
            <person name="Wang Y."/>
            <person name="Qian P.-Y."/>
            <person name="Dutilh B.E."/>
            <person name="Jetten M.S."/>
        </authorList>
    </citation>
    <scope>NUCLEOTIDE SEQUENCE [LARGE SCALE GENOMIC DNA]</scope>
    <source>
        <strain evidence="13">BSI-1</strain>
    </source>
</reference>
<evidence type="ECO:0000256" key="11">
    <source>
        <dbReference type="ARBA" id="ARBA00048366"/>
    </source>
</evidence>
<dbReference type="PROSITE" id="PS51163">
    <property type="entry name" value="YRDC"/>
    <property type="match status" value="1"/>
</dbReference>
<name>A0A1E3XD11_9BACT</name>
<feature type="domain" description="YrdC-like" evidence="12">
    <location>
        <begin position="15"/>
        <end position="192"/>
    </location>
</feature>
<dbReference type="Proteomes" id="UP000094056">
    <property type="component" value="Unassembled WGS sequence"/>
</dbReference>
<dbReference type="SUPFAM" id="SSF55821">
    <property type="entry name" value="YrdC/RibB"/>
    <property type="match status" value="1"/>
</dbReference>
<dbReference type="InterPro" id="IPR017945">
    <property type="entry name" value="DHBP_synth_RibB-like_a/b_dom"/>
</dbReference>
<protein>
    <recommendedName>
        <fullName evidence="10">L-threonylcarbamoyladenylate synthase</fullName>
        <ecNumber evidence="3">2.7.7.87</ecNumber>
    </recommendedName>
    <alternativeName>
        <fullName evidence="10">L-threonylcarbamoyladenylate synthase</fullName>
    </alternativeName>
</protein>
<dbReference type="GO" id="GO:0005737">
    <property type="term" value="C:cytoplasm"/>
    <property type="evidence" value="ECO:0007669"/>
    <property type="project" value="UniProtKB-SubCell"/>
</dbReference>
<evidence type="ECO:0000256" key="3">
    <source>
        <dbReference type="ARBA" id="ARBA00012584"/>
    </source>
</evidence>
<dbReference type="GO" id="GO:0006450">
    <property type="term" value="P:regulation of translational fidelity"/>
    <property type="evidence" value="ECO:0007669"/>
    <property type="project" value="TreeGrafter"/>
</dbReference>
<evidence type="ECO:0000256" key="8">
    <source>
        <dbReference type="ARBA" id="ARBA00022741"/>
    </source>
</evidence>
<keyword evidence="9" id="KW-0067">ATP-binding</keyword>
<dbReference type="GO" id="GO:0061710">
    <property type="term" value="F:L-threonylcarbamoyladenylate synthase"/>
    <property type="evidence" value="ECO:0007669"/>
    <property type="project" value="UniProtKB-EC"/>
</dbReference>